<evidence type="ECO:0000313" key="1">
    <source>
        <dbReference type="EMBL" id="KYG60963.1"/>
    </source>
</evidence>
<organism evidence="1 2">
    <name type="scientific">Bdellovibrio bacteriovorus</name>
    <dbReference type="NCBI Taxonomy" id="959"/>
    <lineage>
        <taxon>Bacteria</taxon>
        <taxon>Pseudomonadati</taxon>
        <taxon>Bdellovibrionota</taxon>
        <taxon>Bdellovibrionia</taxon>
        <taxon>Bdellovibrionales</taxon>
        <taxon>Pseudobdellovibrionaceae</taxon>
        <taxon>Bdellovibrio</taxon>
    </lineage>
</organism>
<dbReference type="AlphaFoldDB" id="A0A150WDC4"/>
<sequence>MLKMLRSSAFIFSIFLFGCNGGGDGGGTTTSFPYSKPSLYFKSTQKIVVDVYYEPGAEPFTGSTAGGLNYWDILEDNLNEIFKYRSSAPVVVVPKALGSMTALSNNAKSSWLGTEIVALHNQTAHTDSTATEAHFYLYFLNGYYNSGSGASTSVIGVSLTGTPIIAIFKDVVESTGANPAGPVPKYVEQSTLVHEMGHALGFVNNGVPMVSSHQDTAHGAHTTNTNCVMYWQNEGASGLQSFVAQFITNGTTVMWGSQVLADAQGYSQ</sequence>
<accession>A0A150WDC4</accession>
<dbReference type="EMBL" id="LUKE01000008">
    <property type="protein sequence ID" value="KYG60963.1"/>
    <property type="molecule type" value="Genomic_DNA"/>
</dbReference>
<proteinExistence type="predicted"/>
<reference evidence="1 2" key="1">
    <citation type="submission" date="2016-03" db="EMBL/GenBank/DDBJ databases">
        <authorList>
            <person name="Ploux O."/>
        </authorList>
    </citation>
    <scope>NUCLEOTIDE SEQUENCE [LARGE SCALE GENOMIC DNA]</scope>
    <source>
        <strain evidence="1 2">R0</strain>
    </source>
</reference>
<gene>
    <name evidence="1" type="ORF">AZI86_18775</name>
</gene>
<keyword evidence="2" id="KW-1185">Reference proteome</keyword>
<name>A0A150WDC4_BDEBC</name>
<protein>
    <recommendedName>
        <fullName evidence="3">Dual-action HEIGH metallo-peptidase</fullName>
    </recommendedName>
</protein>
<dbReference type="PROSITE" id="PS51257">
    <property type="entry name" value="PROKAR_LIPOPROTEIN"/>
    <property type="match status" value="1"/>
</dbReference>
<dbReference type="Proteomes" id="UP000075320">
    <property type="component" value="Unassembled WGS sequence"/>
</dbReference>
<dbReference type="RefSeq" id="WP_061836847.1">
    <property type="nucleotide sequence ID" value="NZ_LUKE01000008.1"/>
</dbReference>
<dbReference type="SUPFAM" id="SSF55486">
    <property type="entry name" value="Metalloproteases ('zincins'), catalytic domain"/>
    <property type="match status" value="1"/>
</dbReference>
<comment type="caution">
    <text evidence="1">The sequence shown here is derived from an EMBL/GenBank/DDBJ whole genome shotgun (WGS) entry which is preliminary data.</text>
</comment>
<evidence type="ECO:0000313" key="2">
    <source>
        <dbReference type="Proteomes" id="UP000075320"/>
    </source>
</evidence>
<evidence type="ECO:0008006" key="3">
    <source>
        <dbReference type="Google" id="ProtNLM"/>
    </source>
</evidence>
<dbReference type="OrthoDB" id="1121673at2"/>